<evidence type="ECO:0000313" key="2">
    <source>
        <dbReference type="Proteomes" id="UP000194153"/>
    </source>
</evidence>
<protein>
    <submittedName>
        <fullName evidence="1">Uncharacterized protein</fullName>
    </submittedName>
</protein>
<name>A0ABQ0MME8_9BACT</name>
<dbReference type="EMBL" id="BDQG01000001">
    <property type="protein sequence ID" value="GAW68261.1"/>
    <property type="molecule type" value="Genomic_DNA"/>
</dbReference>
<reference evidence="1 2" key="1">
    <citation type="submission" date="2017-04" db="EMBL/GenBank/DDBJ databases">
        <authorList>
            <consortium name="Geobacter pelophilus Genome Sequencing"/>
            <person name="Aoyagi T."/>
            <person name="Koike H."/>
            <person name="Hori T."/>
        </authorList>
    </citation>
    <scope>NUCLEOTIDE SEQUENCE [LARGE SCALE GENOMIC DNA]</scope>
    <source>
        <strain evidence="1 2">Drf2</strain>
    </source>
</reference>
<evidence type="ECO:0000313" key="1">
    <source>
        <dbReference type="EMBL" id="GAW68261.1"/>
    </source>
</evidence>
<reference evidence="2" key="2">
    <citation type="submission" date="2017-05" db="EMBL/GenBank/DDBJ databases">
        <title>Draft genome sequence of Geobacter pelophilus, a iron(III)-reducing bacteria.</title>
        <authorList>
            <person name="Aoyagi T."/>
            <person name="Koike H."/>
            <person name="Morita T."/>
            <person name="Sato Y."/>
            <person name="Habe H."/>
            <person name="Hori T."/>
        </authorList>
    </citation>
    <scope>NUCLEOTIDE SEQUENCE [LARGE SCALE GENOMIC DNA]</scope>
    <source>
        <strain evidence="2">Drf2</strain>
    </source>
</reference>
<gene>
    <name evidence="1" type="ORF">GPEL0_01r4518</name>
</gene>
<sequence length="47" mass="5427">MQGLWRYSRITCGVNGCGLLPRNDVKILYPGLSRKCFFIYRNCLTLS</sequence>
<proteinExistence type="predicted"/>
<comment type="caution">
    <text evidence="1">The sequence shown here is derived from an EMBL/GenBank/DDBJ whole genome shotgun (WGS) entry which is preliminary data.</text>
</comment>
<accession>A0ABQ0MME8</accession>
<organism evidence="1 2">
    <name type="scientific">Geoanaerobacter pelophilus</name>
    <dbReference type="NCBI Taxonomy" id="60036"/>
    <lineage>
        <taxon>Bacteria</taxon>
        <taxon>Pseudomonadati</taxon>
        <taxon>Thermodesulfobacteriota</taxon>
        <taxon>Desulfuromonadia</taxon>
        <taxon>Geobacterales</taxon>
        <taxon>Geobacteraceae</taxon>
        <taxon>Geoanaerobacter</taxon>
    </lineage>
</organism>
<keyword evidence="2" id="KW-1185">Reference proteome</keyword>
<dbReference type="Proteomes" id="UP000194153">
    <property type="component" value="Unassembled WGS sequence"/>
</dbReference>